<evidence type="ECO:0000313" key="13">
    <source>
        <dbReference type="Proteomes" id="UP000663879"/>
    </source>
</evidence>
<comment type="subcellular location">
    <subcellularLocation>
        <location evidence="2">Cytoplasm</location>
    </subcellularLocation>
    <subcellularLocation>
        <location evidence="1">Endoplasmic reticulum membrane</location>
        <topology evidence="1">Single-pass membrane protein</topology>
    </subcellularLocation>
</comment>
<evidence type="ECO:0000256" key="1">
    <source>
        <dbReference type="ARBA" id="ARBA00004389"/>
    </source>
</evidence>
<reference evidence="12" key="1">
    <citation type="submission" date="2021-02" db="EMBL/GenBank/DDBJ databases">
        <authorList>
            <person name="Nowell W R."/>
        </authorList>
    </citation>
    <scope>NUCLEOTIDE SEQUENCE</scope>
    <source>
        <strain evidence="12">Ploen Becks lab</strain>
    </source>
</reference>
<feature type="region of interest" description="Disordered" evidence="10">
    <location>
        <begin position="114"/>
        <end position="200"/>
    </location>
</feature>
<keyword evidence="8 11" id="KW-1133">Transmembrane helix</keyword>
<keyword evidence="13" id="KW-1185">Reference proteome</keyword>
<dbReference type="GO" id="GO:0036513">
    <property type="term" value="C:Derlin-1 retrotranslocation complex"/>
    <property type="evidence" value="ECO:0007669"/>
    <property type="project" value="TreeGrafter"/>
</dbReference>
<evidence type="ECO:0000256" key="6">
    <source>
        <dbReference type="ARBA" id="ARBA00022824"/>
    </source>
</evidence>
<dbReference type="Gene3D" id="6.10.250.2950">
    <property type="match status" value="1"/>
</dbReference>
<dbReference type="OrthoDB" id="75792at2759"/>
<dbReference type="Pfam" id="PF06936">
    <property type="entry name" value="Selenoprotein_S"/>
    <property type="match status" value="1"/>
</dbReference>
<name>A0A814A458_9BILA</name>
<evidence type="ECO:0000256" key="11">
    <source>
        <dbReference type="SAM" id="Phobius"/>
    </source>
</evidence>
<sequence length="200" mass="23034">MDDDDGHIMIDNEDDPIQVDQTQGFFSMITSPFSSSIEFFESYGWFILIGTILLYFLYQHFKQRFVNTNRRSQSFRNAKNEDEELERIQRIEEVRRKQQEAYDAAAKRYLEEKKRKEDQEALKKVEEWEKQKQGQSTKSESNKLEQADELSNLGLSSSSKIQKKPRLRGSDYNPLLGSSSGSSGGSCSWRPGKKGPARGG</sequence>
<feature type="transmembrane region" description="Helical" evidence="11">
    <location>
        <begin position="43"/>
        <end position="61"/>
    </location>
</feature>
<dbReference type="PANTHER" id="PTHR28621">
    <property type="entry name" value="SELENOPROTEIN S"/>
    <property type="match status" value="1"/>
</dbReference>
<evidence type="ECO:0000256" key="3">
    <source>
        <dbReference type="ARBA" id="ARBA00011034"/>
    </source>
</evidence>
<comment type="caution">
    <text evidence="12">The sequence shown here is derived from an EMBL/GenBank/DDBJ whole genome shotgun (WGS) entry which is preliminary data.</text>
</comment>
<feature type="compositionally biased region" description="Low complexity" evidence="10">
    <location>
        <begin position="177"/>
        <end position="188"/>
    </location>
</feature>
<comment type="similarity">
    <text evidence="3">Belongs to the selenoprotein S family.</text>
</comment>
<feature type="compositionally biased region" description="Basic and acidic residues" evidence="10">
    <location>
        <begin position="114"/>
        <end position="132"/>
    </location>
</feature>
<evidence type="ECO:0000256" key="9">
    <source>
        <dbReference type="ARBA" id="ARBA00023136"/>
    </source>
</evidence>
<keyword evidence="7" id="KW-0712">Selenocysteine</keyword>
<keyword evidence="6" id="KW-0256">Endoplasmic reticulum</keyword>
<keyword evidence="5 11" id="KW-0812">Transmembrane</keyword>
<evidence type="ECO:0000256" key="2">
    <source>
        <dbReference type="ARBA" id="ARBA00004496"/>
    </source>
</evidence>
<dbReference type="GO" id="GO:0030968">
    <property type="term" value="P:endoplasmic reticulum unfolded protein response"/>
    <property type="evidence" value="ECO:0007669"/>
    <property type="project" value="TreeGrafter"/>
</dbReference>
<protein>
    <recommendedName>
        <fullName evidence="14">Selenoprotein S</fullName>
    </recommendedName>
</protein>
<evidence type="ECO:0000256" key="7">
    <source>
        <dbReference type="ARBA" id="ARBA00022933"/>
    </source>
</evidence>
<dbReference type="GO" id="GO:0036502">
    <property type="term" value="C:Derlin-1-VIMP complex"/>
    <property type="evidence" value="ECO:0007669"/>
    <property type="project" value="TreeGrafter"/>
</dbReference>
<dbReference type="Proteomes" id="UP000663879">
    <property type="component" value="Unassembled WGS sequence"/>
</dbReference>
<keyword evidence="9 11" id="KW-0472">Membrane</keyword>
<dbReference type="AlphaFoldDB" id="A0A814A458"/>
<organism evidence="12 13">
    <name type="scientific">Brachionus calyciflorus</name>
    <dbReference type="NCBI Taxonomy" id="104777"/>
    <lineage>
        <taxon>Eukaryota</taxon>
        <taxon>Metazoa</taxon>
        <taxon>Spiralia</taxon>
        <taxon>Gnathifera</taxon>
        <taxon>Rotifera</taxon>
        <taxon>Eurotatoria</taxon>
        <taxon>Monogononta</taxon>
        <taxon>Pseudotrocha</taxon>
        <taxon>Ploima</taxon>
        <taxon>Brachionidae</taxon>
        <taxon>Brachionus</taxon>
    </lineage>
</organism>
<keyword evidence="4" id="KW-0963">Cytoplasm</keyword>
<evidence type="ECO:0000256" key="4">
    <source>
        <dbReference type="ARBA" id="ARBA00022490"/>
    </source>
</evidence>
<evidence type="ECO:0000256" key="8">
    <source>
        <dbReference type="ARBA" id="ARBA00022989"/>
    </source>
</evidence>
<dbReference type="GO" id="GO:0030970">
    <property type="term" value="P:retrograde protein transport, ER to cytosol"/>
    <property type="evidence" value="ECO:0007669"/>
    <property type="project" value="TreeGrafter"/>
</dbReference>
<feature type="compositionally biased region" description="Basic residues" evidence="10">
    <location>
        <begin position="191"/>
        <end position="200"/>
    </location>
</feature>
<dbReference type="InterPro" id="IPR009703">
    <property type="entry name" value="Selenoprotein_S"/>
</dbReference>
<proteinExistence type="inferred from homology"/>
<evidence type="ECO:0000256" key="5">
    <source>
        <dbReference type="ARBA" id="ARBA00022692"/>
    </source>
</evidence>
<dbReference type="EMBL" id="CAJNOC010002040">
    <property type="protein sequence ID" value="CAF0908581.1"/>
    <property type="molecule type" value="Genomic_DNA"/>
</dbReference>
<evidence type="ECO:0008006" key="14">
    <source>
        <dbReference type="Google" id="ProtNLM"/>
    </source>
</evidence>
<gene>
    <name evidence="12" type="ORF">OXX778_LOCUS11776</name>
</gene>
<dbReference type="PANTHER" id="PTHR28621:SF1">
    <property type="entry name" value="SELENOPROTEIN S"/>
    <property type="match status" value="1"/>
</dbReference>
<accession>A0A814A458</accession>
<evidence type="ECO:0000256" key="10">
    <source>
        <dbReference type="SAM" id="MobiDB-lite"/>
    </source>
</evidence>
<evidence type="ECO:0000313" key="12">
    <source>
        <dbReference type="EMBL" id="CAF0908581.1"/>
    </source>
</evidence>